<evidence type="ECO:0000256" key="2">
    <source>
        <dbReference type="ARBA" id="ARBA00004752"/>
    </source>
</evidence>
<dbReference type="InterPro" id="IPR036565">
    <property type="entry name" value="Mur-like_cat_sf"/>
</dbReference>
<evidence type="ECO:0000256" key="4">
    <source>
        <dbReference type="ARBA" id="ARBA00022598"/>
    </source>
</evidence>
<keyword evidence="6 9" id="KW-0547">Nucleotide-binding</keyword>
<dbReference type="Pfam" id="PF08245">
    <property type="entry name" value="Mur_ligase_M"/>
    <property type="match status" value="1"/>
</dbReference>
<dbReference type="Gene3D" id="3.40.50.720">
    <property type="entry name" value="NAD(P)-binding Rossmann-like Domain"/>
    <property type="match status" value="1"/>
</dbReference>
<organism evidence="12 13">
    <name type="scientific">Methyloceanibacter stevinii</name>
    <dbReference type="NCBI Taxonomy" id="1774970"/>
    <lineage>
        <taxon>Bacteria</taxon>
        <taxon>Pseudomonadati</taxon>
        <taxon>Pseudomonadota</taxon>
        <taxon>Alphaproteobacteria</taxon>
        <taxon>Hyphomicrobiales</taxon>
        <taxon>Hyphomicrobiaceae</taxon>
        <taxon>Methyloceanibacter</taxon>
    </lineage>
</organism>
<evidence type="ECO:0000259" key="11">
    <source>
        <dbReference type="Pfam" id="PF08245"/>
    </source>
</evidence>
<comment type="pathway">
    <text evidence="2 9">Cell wall biogenesis; peptidoglycan biosynthesis.</text>
</comment>
<evidence type="ECO:0000256" key="7">
    <source>
        <dbReference type="ARBA" id="ARBA00022840"/>
    </source>
</evidence>
<dbReference type="InterPro" id="IPR006076">
    <property type="entry name" value="FAD-dep_OxRdtase"/>
</dbReference>
<evidence type="ECO:0000256" key="3">
    <source>
        <dbReference type="ARBA" id="ARBA00022490"/>
    </source>
</evidence>
<evidence type="ECO:0000256" key="5">
    <source>
        <dbReference type="ARBA" id="ARBA00022618"/>
    </source>
</evidence>
<dbReference type="GO" id="GO:0008764">
    <property type="term" value="F:UDP-N-acetylmuramoylalanine-D-glutamate ligase activity"/>
    <property type="evidence" value="ECO:0007669"/>
    <property type="project" value="UniProtKB-UniRule"/>
</dbReference>
<feature type="domain" description="FAD dependent oxidoreductase" evidence="10">
    <location>
        <begin position="12"/>
        <end position="59"/>
    </location>
</feature>
<dbReference type="PROSITE" id="PS01011">
    <property type="entry name" value="FOLYLPOLYGLU_SYNT_1"/>
    <property type="match status" value="1"/>
</dbReference>
<reference evidence="12 13" key="1">
    <citation type="journal article" date="2016" name="Environ. Microbiol.">
        <title>New Methyloceanibacter diversity from North Sea sediments includes methanotroph containing solely the soluble methane monooxygenase.</title>
        <authorList>
            <person name="Vekeman B."/>
            <person name="Kerckhof F.M."/>
            <person name="Cremers G."/>
            <person name="de Vos P."/>
            <person name="Vandamme P."/>
            <person name="Boon N."/>
            <person name="Op den Camp H.J."/>
            <person name="Heylen K."/>
        </authorList>
    </citation>
    <scope>NUCLEOTIDE SEQUENCE [LARGE SCALE GENOMIC DNA]</scope>
    <source>
        <strain evidence="12 13">R-67176</strain>
    </source>
</reference>
<comment type="function">
    <text evidence="9">Cell wall formation. Catalyzes the addition of glutamate to the nucleotide precursor UDP-N-acetylmuramoyl-L-alanine (UMA).</text>
</comment>
<dbReference type="GO" id="GO:0071555">
    <property type="term" value="P:cell wall organization"/>
    <property type="evidence" value="ECO:0007669"/>
    <property type="project" value="UniProtKB-KW"/>
</dbReference>
<dbReference type="PANTHER" id="PTHR43692">
    <property type="entry name" value="UDP-N-ACETYLMURAMOYLALANINE--D-GLUTAMATE LIGASE"/>
    <property type="match status" value="1"/>
</dbReference>
<dbReference type="GO" id="GO:0004326">
    <property type="term" value="F:tetrahydrofolylpolyglutamate synthase activity"/>
    <property type="evidence" value="ECO:0007669"/>
    <property type="project" value="InterPro"/>
</dbReference>
<keyword evidence="7 9" id="KW-0067">ATP-binding</keyword>
<gene>
    <name evidence="9 12" type="primary">murD</name>
    <name evidence="12" type="ORF">AUC70_09260</name>
</gene>
<comment type="subcellular location">
    <subcellularLocation>
        <location evidence="1 9">Cytoplasm</location>
    </subcellularLocation>
</comment>
<dbReference type="SUPFAM" id="SSF51984">
    <property type="entry name" value="MurCD N-terminal domain"/>
    <property type="match status" value="1"/>
</dbReference>
<evidence type="ECO:0000313" key="13">
    <source>
        <dbReference type="Proteomes" id="UP000094172"/>
    </source>
</evidence>
<keyword evidence="13" id="KW-1185">Reference proteome</keyword>
<name>A0A1E3VJX2_9HYPH</name>
<dbReference type="Gene3D" id="3.90.190.20">
    <property type="entry name" value="Mur ligase, C-terminal domain"/>
    <property type="match status" value="1"/>
</dbReference>
<proteinExistence type="inferred from homology"/>
<protein>
    <recommendedName>
        <fullName evidence="9">UDP-N-acetylmuramoylalanine--D-glutamate ligase</fullName>
        <ecNumber evidence="9">6.3.2.9</ecNumber>
    </recommendedName>
    <alternativeName>
        <fullName evidence="9">D-glutamic acid-adding enzyme</fullName>
    </alternativeName>
    <alternativeName>
        <fullName evidence="9">UDP-N-acetylmuramoyl-L-alanyl-D-glutamate synthetase</fullName>
    </alternativeName>
</protein>
<evidence type="ECO:0000256" key="1">
    <source>
        <dbReference type="ARBA" id="ARBA00004496"/>
    </source>
</evidence>
<evidence type="ECO:0000256" key="9">
    <source>
        <dbReference type="HAMAP-Rule" id="MF_00639"/>
    </source>
</evidence>
<dbReference type="GO" id="GO:0005524">
    <property type="term" value="F:ATP binding"/>
    <property type="evidence" value="ECO:0007669"/>
    <property type="project" value="UniProtKB-UniRule"/>
</dbReference>
<feature type="binding site" evidence="9">
    <location>
        <begin position="120"/>
        <end position="126"/>
    </location>
    <ligand>
        <name>ATP</name>
        <dbReference type="ChEBI" id="CHEBI:30616"/>
    </ligand>
</feature>
<dbReference type="HAMAP" id="MF_00639">
    <property type="entry name" value="MurD"/>
    <property type="match status" value="1"/>
</dbReference>
<dbReference type="PANTHER" id="PTHR43692:SF1">
    <property type="entry name" value="UDP-N-ACETYLMURAMOYLALANINE--D-GLUTAMATE LIGASE"/>
    <property type="match status" value="1"/>
</dbReference>
<keyword evidence="8 9" id="KW-0131">Cell cycle</keyword>
<dbReference type="NCBIfam" id="TIGR01087">
    <property type="entry name" value="murD"/>
    <property type="match status" value="1"/>
</dbReference>
<keyword evidence="9" id="KW-0133">Cell shape</keyword>
<keyword evidence="3 9" id="KW-0963">Cytoplasm</keyword>
<dbReference type="Proteomes" id="UP000094172">
    <property type="component" value="Unassembled WGS sequence"/>
</dbReference>
<keyword evidence="4 9" id="KW-0436">Ligase</keyword>
<dbReference type="InterPro" id="IPR018109">
    <property type="entry name" value="Folylpolyglutamate_synth_CS"/>
</dbReference>
<dbReference type="AlphaFoldDB" id="A0A1E3VJX2"/>
<dbReference type="InterPro" id="IPR005762">
    <property type="entry name" value="MurD"/>
</dbReference>
<comment type="catalytic activity">
    <reaction evidence="9">
        <text>UDP-N-acetyl-alpha-D-muramoyl-L-alanine + D-glutamate + ATP = UDP-N-acetyl-alpha-D-muramoyl-L-alanyl-D-glutamate + ADP + phosphate + H(+)</text>
        <dbReference type="Rhea" id="RHEA:16429"/>
        <dbReference type="ChEBI" id="CHEBI:15378"/>
        <dbReference type="ChEBI" id="CHEBI:29986"/>
        <dbReference type="ChEBI" id="CHEBI:30616"/>
        <dbReference type="ChEBI" id="CHEBI:43474"/>
        <dbReference type="ChEBI" id="CHEBI:83898"/>
        <dbReference type="ChEBI" id="CHEBI:83900"/>
        <dbReference type="ChEBI" id="CHEBI:456216"/>
        <dbReference type="EC" id="6.3.2.9"/>
    </reaction>
</comment>
<comment type="caution">
    <text evidence="12">The sequence shown here is derived from an EMBL/GenBank/DDBJ whole genome shotgun (WGS) entry which is preliminary data.</text>
</comment>
<dbReference type="GO" id="GO:0008360">
    <property type="term" value="P:regulation of cell shape"/>
    <property type="evidence" value="ECO:0007669"/>
    <property type="project" value="UniProtKB-KW"/>
</dbReference>
<dbReference type="EMBL" id="LPWE01000013">
    <property type="protein sequence ID" value="ODR93819.1"/>
    <property type="molecule type" value="Genomic_DNA"/>
</dbReference>
<dbReference type="SUPFAM" id="SSF53244">
    <property type="entry name" value="MurD-like peptide ligases, peptide-binding domain"/>
    <property type="match status" value="1"/>
</dbReference>
<keyword evidence="9" id="KW-0961">Cell wall biogenesis/degradation</keyword>
<dbReference type="GO" id="GO:0005737">
    <property type="term" value="C:cytoplasm"/>
    <property type="evidence" value="ECO:0007669"/>
    <property type="project" value="UniProtKB-SubCell"/>
</dbReference>
<evidence type="ECO:0000259" key="10">
    <source>
        <dbReference type="Pfam" id="PF01266"/>
    </source>
</evidence>
<dbReference type="GO" id="GO:0009252">
    <property type="term" value="P:peptidoglycan biosynthetic process"/>
    <property type="evidence" value="ECO:0007669"/>
    <property type="project" value="UniProtKB-UniRule"/>
</dbReference>
<keyword evidence="9" id="KW-0573">Peptidoglycan synthesis</keyword>
<sequence>MIPVTIFAGRKLAVVGAGLSGLATARSLQEGGADVVLWDDKDAGRAQAAAAGFTVEDLSEADLGAFAALVLAPGIPLTHPEPHWSVKSARAGIEVIGDVELFFRAREASGVDCKVVAITGTNGKSTTTALTAHLLESAGRDVALGGNIGNAVLDLAPFAQERIYVLELSSYQIDLTPSLKPDAAALLNITPDHLDRHGSLEGYASVKARIFAQLAPDATAVIGVDDVPCRAIAETLQDSYAVKRISISGTVQNGVWASDATLMEMEGGKEVARAALAGVGSLRGAHNWQNAATAYALARSQGVEPGVLQEGLRSFGGLAHRMEQVGRAGKVLFVNDSKATNADAAGKALGSFDTIYWIVGGVAKEGGLAGLEFFYPRIARAYLIGEASDAFAGQLGDAIPHIACETLDRAVELAAADASQSQADEPVVLLSPACASFDQYPNFAKRGDAFKELVMQRNGVTSLSE</sequence>
<dbReference type="EC" id="6.3.2.9" evidence="9"/>
<evidence type="ECO:0000256" key="6">
    <source>
        <dbReference type="ARBA" id="ARBA00022741"/>
    </source>
</evidence>
<dbReference type="RefSeq" id="WP_069445177.1">
    <property type="nucleotide sequence ID" value="NZ_LPWE01000013.1"/>
</dbReference>
<dbReference type="GO" id="GO:0051301">
    <property type="term" value="P:cell division"/>
    <property type="evidence" value="ECO:0007669"/>
    <property type="project" value="UniProtKB-KW"/>
</dbReference>
<dbReference type="InterPro" id="IPR013221">
    <property type="entry name" value="Mur_ligase_cen"/>
</dbReference>
<dbReference type="Pfam" id="PF01266">
    <property type="entry name" value="DAO"/>
    <property type="match status" value="1"/>
</dbReference>
<keyword evidence="5 9" id="KW-0132">Cell division</keyword>
<feature type="domain" description="Mur ligase central" evidence="11">
    <location>
        <begin position="118"/>
        <end position="298"/>
    </location>
</feature>
<comment type="similarity">
    <text evidence="9">Belongs to the MurCDEF family.</text>
</comment>
<dbReference type="SUPFAM" id="SSF53623">
    <property type="entry name" value="MurD-like peptide ligases, catalytic domain"/>
    <property type="match status" value="1"/>
</dbReference>
<dbReference type="UniPathway" id="UPA00219"/>
<evidence type="ECO:0000256" key="8">
    <source>
        <dbReference type="ARBA" id="ARBA00023306"/>
    </source>
</evidence>
<dbReference type="InterPro" id="IPR036615">
    <property type="entry name" value="Mur_ligase_C_dom_sf"/>
</dbReference>
<evidence type="ECO:0000313" key="12">
    <source>
        <dbReference type="EMBL" id="ODR93819.1"/>
    </source>
</evidence>
<accession>A0A1E3VJX2</accession>
<dbReference type="Gene3D" id="3.40.1190.10">
    <property type="entry name" value="Mur-like, catalytic domain"/>
    <property type="match status" value="1"/>
</dbReference>
<dbReference type="STRING" id="1774970.AUC70_09260"/>